<evidence type="ECO:0000256" key="1">
    <source>
        <dbReference type="SAM" id="Phobius"/>
    </source>
</evidence>
<protein>
    <submittedName>
        <fullName evidence="3">Trehalose synthase</fullName>
        <ecNumber evidence="3">2.4.1.245</ecNumber>
    </submittedName>
</protein>
<keyword evidence="3" id="KW-0808">Transferase</keyword>
<dbReference type="EMBL" id="LNGC01000119">
    <property type="protein sequence ID" value="KYC48880.1"/>
    <property type="molecule type" value="Genomic_DNA"/>
</dbReference>
<keyword evidence="3" id="KW-0328">Glycosyltransferase</keyword>
<dbReference type="AlphaFoldDB" id="A0A150IVA0"/>
<name>A0A150IVA0_9EURY</name>
<dbReference type="EC" id="2.4.1.245" evidence="3"/>
<dbReference type="PANTHER" id="PTHR45947:SF15">
    <property type="entry name" value="TEICHURONIC ACID BIOSYNTHESIS GLYCOSYLTRANSFERASE TUAC-RELATED"/>
    <property type="match status" value="1"/>
</dbReference>
<reference evidence="3 4" key="1">
    <citation type="journal article" date="2016" name="ISME J.">
        <title>Chasing the elusive Euryarchaeota class WSA2: genomes reveal a uniquely fastidious methyl-reducing methanogen.</title>
        <authorList>
            <person name="Nobu M.K."/>
            <person name="Narihiro T."/>
            <person name="Kuroda K."/>
            <person name="Mei R."/>
            <person name="Liu W.T."/>
        </authorList>
    </citation>
    <scope>NUCLEOTIDE SEQUENCE [LARGE SCALE GENOMIC DNA]</scope>
    <source>
        <strain evidence="3">U1lsi0528_Bin055</strain>
    </source>
</reference>
<dbReference type="InterPro" id="IPR050194">
    <property type="entry name" value="Glycosyltransferase_grp1"/>
</dbReference>
<evidence type="ECO:0000259" key="2">
    <source>
        <dbReference type="Pfam" id="PF00534"/>
    </source>
</evidence>
<feature type="transmembrane region" description="Helical" evidence="1">
    <location>
        <begin position="96"/>
        <end position="116"/>
    </location>
</feature>
<dbReference type="InterPro" id="IPR001296">
    <property type="entry name" value="Glyco_trans_1"/>
</dbReference>
<organism evidence="3 4">
    <name type="scientific">Candidatus Methanofastidiosum methylothiophilum</name>
    <dbReference type="NCBI Taxonomy" id="1705564"/>
    <lineage>
        <taxon>Archaea</taxon>
        <taxon>Methanobacteriati</taxon>
        <taxon>Methanobacteriota</taxon>
        <taxon>Stenosarchaea group</taxon>
        <taxon>Candidatus Methanofastidiosia</taxon>
        <taxon>Candidatus Methanofastidiosales</taxon>
        <taxon>Candidatus Methanofastidiosaceae</taxon>
        <taxon>Candidatus Methanofastidiosum</taxon>
    </lineage>
</organism>
<dbReference type="SUPFAM" id="SSF53756">
    <property type="entry name" value="UDP-Glycosyltransferase/glycogen phosphorylase"/>
    <property type="match status" value="1"/>
</dbReference>
<evidence type="ECO:0000313" key="4">
    <source>
        <dbReference type="Proteomes" id="UP000075398"/>
    </source>
</evidence>
<dbReference type="Gene3D" id="3.40.50.2000">
    <property type="entry name" value="Glycogen Phosphorylase B"/>
    <property type="match status" value="2"/>
</dbReference>
<comment type="caution">
    <text evidence="3">The sequence shown here is derived from an EMBL/GenBank/DDBJ whole genome shotgun (WGS) entry which is preliminary data.</text>
</comment>
<proteinExistence type="predicted"/>
<evidence type="ECO:0000313" key="3">
    <source>
        <dbReference type="EMBL" id="KYC48880.1"/>
    </source>
</evidence>
<accession>A0A150IVA0</accession>
<dbReference type="Proteomes" id="UP000075398">
    <property type="component" value="Unassembled WGS sequence"/>
</dbReference>
<keyword evidence="1" id="KW-1133">Transmembrane helix</keyword>
<sequence length="376" mass="42989">MTKKNIGILTFPTSNSGNIPLSNLVDIVCSISKNTHLITGNDGYSFFKNDSRLNAYEINCMHRKNAQNVLKWIFKYITTQLKMSYRIARLSQKTDLWIFFIGGDYLLLPMLTAKLLQKKVILVFAGSITESLKSEKSKLYDIIRPISRINCSLSDRIVLYSPILIKQWDLNSYSSKISIAPKHFLDFNTFKFTKNLSQRDNLVGYVGRFSNEKGIINFVESIPEILKRKPDVHFLLIGDGVLKNEIEQYVQKNNLSEKVEIKKWVQHNELPFYLNSLKLVVIPSYTEGLPNLMLEAMACGTPVVATSVGSIPDFIKNTETGFIMENNSPDCIAKSIINALEESDLEKVSERARVLIEQNFTFEKAVERYEYIIKNI</sequence>
<dbReference type="GO" id="GO:0102986">
    <property type="term" value="F:trehalose synthase activity"/>
    <property type="evidence" value="ECO:0007669"/>
    <property type="project" value="UniProtKB-EC"/>
</dbReference>
<gene>
    <name evidence="3" type="primary">treT_1</name>
    <name evidence="3" type="ORF">AMQ22_01810</name>
</gene>
<keyword evidence="1" id="KW-0812">Transmembrane</keyword>
<dbReference type="CDD" id="cd03801">
    <property type="entry name" value="GT4_PimA-like"/>
    <property type="match status" value="1"/>
</dbReference>
<feature type="domain" description="Glycosyl transferase family 1" evidence="2">
    <location>
        <begin position="188"/>
        <end position="351"/>
    </location>
</feature>
<dbReference type="Pfam" id="PF00534">
    <property type="entry name" value="Glycos_transf_1"/>
    <property type="match status" value="1"/>
</dbReference>
<dbReference type="PANTHER" id="PTHR45947">
    <property type="entry name" value="SULFOQUINOVOSYL TRANSFERASE SQD2"/>
    <property type="match status" value="1"/>
</dbReference>
<keyword evidence="1" id="KW-0472">Membrane</keyword>